<feature type="region of interest" description="Disordered" evidence="2">
    <location>
        <begin position="155"/>
        <end position="190"/>
    </location>
</feature>
<dbReference type="KEGG" id="pye:A6J80_18470"/>
<feature type="compositionally biased region" description="Basic and acidic residues" evidence="2">
    <location>
        <begin position="39"/>
        <end position="55"/>
    </location>
</feature>
<name>A0A1V0GW79_9RHOB</name>
<keyword evidence="3" id="KW-0472">Membrane</keyword>
<reference evidence="4" key="1">
    <citation type="submission" date="2017-12" db="EMBL/GenBank/DDBJ databases">
        <title>FDA dAtabase for Regulatory Grade micrObial Sequences (FDA-ARGOS): Supporting development and validation of Infectious Disease Dx tests.</title>
        <authorList>
            <person name="Campos J."/>
            <person name="Goldberg B."/>
            <person name="Tallon L."/>
            <person name="Sadzewicz L."/>
            <person name="Sengamalay N."/>
            <person name="Ott S."/>
            <person name="Godinez A."/>
            <person name="Nagaraj S."/>
            <person name="Vyas G."/>
            <person name="Aluvathingal J."/>
            <person name="Nadendla S."/>
            <person name="Geyer C."/>
            <person name="Nandy P."/>
            <person name="Hobson J."/>
            <person name="Sichtig H."/>
        </authorList>
    </citation>
    <scope>NUCLEOTIDE SEQUENCE</scope>
    <source>
        <strain evidence="4">FDAARGOS_252</strain>
    </source>
</reference>
<dbReference type="PANTHER" id="PTHR32309">
    <property type="entry name" value="TYROSINE-PROTEIN KINASE"/>
    <property type="match status" value="1"/>
</dbReference>
<keyword evidence="1" id="KW-0175">Coiled coil</keyword>
<dbReference type="Proteomes" id="UP000191257">
    <property type="component" value="Chromosome"/>
</dbReference>
<dbReference type="STRING" id="147645.A6J80_18470"/>
<sequence>MTTPPKARVFRTSREESVLSVKRSPGAVEIARKVQISVRKRDDAPSAGSARDRVAADPSQLFAPPPDEDGFGGMRFPGAAPKAAQDHPGMEERLAAVRAENLTGRQLRMARRIAAMHEIEVSSDHEAVVALRDRGIDPFHRASVGQVLSEEGARAQQEARANTMPVPTKREGRRRGTEIVPIPPGQTNLPSREALTEDRRAAEIIRIQRDIARRRRRKLIMLFVRLAAFVGLPTLLAGYYYFNVATPLYATESQFQIQQAEKASAGGLGGLFSGTQLATNPDSVAVQSYLSSRDAMLRLDRELGFKQAFQDESIDPILRLPPDATNEQAYKLYRNSVKLGYDPTEGVINMEVIAPDPKLSEQFSLALIKYAEGQVDQMTARLREDQMKGAVESYQDAEAKVQQAQVRVQELQQKLGVLDPVAEGSVIMGHIAELERQLAAKKLELGQLQANEVPNRSRVLGVQGDISRLEAMLDETRGQLTEGNNVRGSLATISGEIRIAESDLVTRQELLAAAAAQMENARIEANKQVRYLALSIAPVAPDEATYPKALQNTIVAFLIFAGIYLMLSLTASILREQVSS</sequence>
<feature type="transmembrane region" description="Helical" evidence="3">
    <location>
        <begin position="554"/>
        <end position="574"/>
    </location>
</feature>
<gene>
    <name evidence="4" type="ORF">A6J80_18470</name>
</gene>
<dbReference type="PANTHER" id="PTHR32309:SF13">
    <property type="entry name" value="FERRIC ENTEROBACTIN TRANSPORT PROTEIN FEPE"/>
    <property type="match status" value="1"/>
</dbReference>
<protein>
    <submittedName>
        <fullName evidence="4">Capsule biosynthesis protein</fullName>
    </submittedName>
</protein>
<evidence type="ECO:0000256" key="1">
    <source>
        <dbReference type="SAM" id="Coils"/>
    </source>
</evidence>
<dbReference type="GO" id="GO:0004713">
    <property type="term" value="F:protein tyrosine kinase activity"/>
    <property type="evidence" value="ECO:0007669"/>
    <property type="project" value="TreeGrafter"/>
</dbReference>
<dbReference type="AlphaFoldDB" id="A0A1V0GW79"/>
<proteinExistence type="predicted"/>
<keyword evidence="5" id="KW-1185">Reference proteome</keyword>
<dbReference type="eggNOG" id="COG3524">
    <property type="taxonomic scope" value="Bacteria"/>
</dbReference>
<dbReference type="EMBL" id="CP020442">
    <property type="protein sequence ID" value="ARC38078.1"/>
    <property type="molecule type" value="Genomic_DNA"/>
</dbReference>
<evidence type="ECO:0000256" key="2">
    <source>
        <dbReference type="SAM" id="MobiDB-lite"/>
    </source>
</evidence>
<dbReference type="GO" id="GO:0005886">
    <property type="term" value="C:plasma membrane"/>
    <property type="evidence" value="ECO:0007669"/>
    <property type="project" value="TreeGrafter"/>
</dbReference>
<accession>A0A1V0GW79</accession>
<keyword evidence="3" id="KW-1133">Transmembrane helix</keyword>
<keyword evidence="3" id="KW-0812">Transmembrane</keyword>
<dbReference type="RefSeq" id="WP_080622501.1">
    <property type="nucleotide sequence ID" value="NZ_CAWMZI010000001.1"/>
</dbReference>
<organism evidence="4 5">
    <name type="scientific">Paracoccus yeei</name>
    <dbReference type="NCBI Taxonomy" id="147645"/>
    <lineage>
        <taxon>Bacteria</taxon>
        <taxon>Pseudomonadati</taxon>
        <taxon>Pseudomonadota</taxon>
        <taxon>Alphaproteobacteria</taxon>
        <taxon>Rhodobacterales</taxon>
        <taxon>Paracoccaceae</taxon>
        <taxon>Paracoccus</taxon>
    </lineage>
</organism>
<evidence type="ECO:0000256" key="3">
    <source>
        <dbReference type="SAM" id="Phobius"/>
    </source>
</evidence>
<feature type="compositionally biased region" description="Basic and acidic residues" evidence="2">
    <location>
        <begin position="168"/>
        <end position="177"/>
    </location>
</feature>
<feature type="coiled-coil region" evidence="1">
    <location>
        <begin position="387"/>
        <end position="451"/>
    </location>
</feature>
<feature type="region of interest" description="Disordered" evidence="2">
    <location>
        <begin position="37"/>
        <end position="65"/>
    </location>
</feature>
<dbReference type="InterPro" id="IPR050445">
    <property type="entry name" value="Bact_polysacc_biosynth/exp"/>
</dbReference>
<evidence type="ECO:0000313" key="5">
    <source>
        <dbReference type="Proteomes" id="UP000191257"/>
    </source>
</evidence>
<feature type="transmembrane region" description="Helical" evidence="3">
    <location>
        <begin position="219"/>
        <end position="242"/>
    </location>
</feature>
<evidence type="ECO:0000313" key="4">
    <source>
        <dbReference type="EMBL" id="ARC38078.1"/>
    </source>
</evidence>